<dbReference type="InterPro" id="IPR024079">
    <property type="entry name" value="MetalloPept_cat_dom_sf"/>
</dbReference>
<dbReference type="InterPro" id="IPR000718">
    <property type="entry name" value="Peptidase_M13"/>
</dbReference>
<keyword evidence="5 10" id="KW-0378">Hydrolase</keyword>
<comment type="similarity">
    <text evidence="2">Belongs to the peptidase M13 family.</text>
</comment>
<gene>
    <name evidence="10" type="ORF">EZS27_009227</name>
</gene>
<dbReference type="Gene3D" id="3.40.390.10">
    <property type="entry name" value="Collagenase (Catalytic Domain)"/>
    <property type="match status" value="1"/>
</dbReference>
<dbReference type="PROSITE" id="PS51885">
    <property type="entry name" value="NEPRILYSIN"/>
    <property type="match status" value="1"/>
</dbReference>
<dbReference type="AlphaFoldDB" id="A0A5J4SC77"/>
<keyword evidence="4" id="KW-0479">Metal-binding</keyword>
<dbReference type="InterPro" id="IPR042089">
    <property type="entry name" value="Peptidase_M13_dom_2"/>
</dbReference>
<evidence type="ECO:0000313" key="10">
    <source>
        <dbReference type="EMBL" id="KAA6343065.1"/>
    </source>
</evidence>
<evidence type="ECO:0000259" key="8">
    <source>
        <dbReference type="Pfam" id="PF01431"/>
    </source>
</evidence>
<sequence length="676" mass="77479">MKKFTLLIITVLVLMTTACNSKKEAQTSGIDVTNLDTLTSPKVDFYQYACGGWMLNNPLTGEYSRFGSFDKLAENNRKQLKDLIENIASKPAKTGTIEQKIGDIYNMAMDSIKLNQDGYVPVKSDLEYIASIKNKSELSKLIPELMLSGTDAYFTIYVDADPMSSSQNLLQTYQSGISLDQREYYLDKDEYTTNIRNKYKEHVTKMFELTGFSPEQAKKSMEAVLKIETRLATAAYDNVKLRNPYANYNKISIEEVQTLVPSIDWNTYFTTLGLKEVKEINASQKESLIEVENIITSELLDTQIAYIQWKLIDSAAGYLSDDIYAQNFNFYGKTLSGKEEQSPRWKRAESTVNNILGEAVGQMYVKQYFPPKAKKRMLELVHNLQEVLGERIQALTWMSDETKTKAIEKLKAFYIKIGYPDKWKDYSTLTIEKDNYFENIKRANRFEYAYMLNKVGKPVDKDEWHMTPQTVNAYYNPSTNEICFPAGILQYPFFDITADDAFNYGAIGVVIGHEMTHGFDDQGRQYDKEGNLKDWWTAEDAKQFEERAKVMADFFDSIQVAPNVYGNGKLTLGENIADYGGLQISYQAFKKATKEKPLENKNNFTPEQRFFLSYANVWAANIRSEEILVLTKSDPHSLGKWRVNGALSHINAWYEAFNIEEGDPMFVPTNKRVSIW</sequence>
<dbReference type="EMBL" id="SNRY01000290">
    <property type="protein sequence ID" value="KAA6343065.1"/>
    <property type="molecule type" value="Genomic_DNA"/>
</dbReference>
<feature type="domain" description="Peptidase M13 N-terminal" evidence="9">
    <location>
        <begin position="41"/>
        <end position="420"/>
    </location>
</feature>
<dbReference type="PRINTS" id="PR00786">
    <property type="entry name" value="NEPRILYSIN"/>
</dbReference>
<dbReference type="GO" id="GO:0004222">
    <property type="term" value="F:metalloendopeptidase activity"/>
    <property type="evidence" value="ECO:0007669"/>
    <property type="project" value="InterPro"/>
</dbReference>
<evidence type="ECO:0000256" key="3">
    <source>
        <dbReference type="ARBA" id="ARBA00022670"/>
    </source>
</evidence>
<organism evidence="10">
    <name type="scientific">termite gut metagenome</name>
    <dbReference type="NCBI Taxonomy" id="433724"/>
    <lineage>
        <taxon>unclassified sequences</taxon>
        <taxon>metagenomes</taxon>
        <taxon>organismal metagenomes</taxon>
    </lineage>
</organism>
<keyword evidence="7" id="KW-0482">Metalloprotease</keyword>
<dbReference type="PANTHER" id="PTHR11733:SF167">
    <property type="entry name" value="FI17812P1-RELATED"/>
    <property type="match status" value="1"/>
</dbReference>
<keyword evidence="6" id="KW-0862">Zinc</keyword>
<dbReference type="GO" id="GO:0005886">
    <property type="term" value="C:plasma membrane"/>
    <property type="evidence" value="ECO:0007669"/>
    <property type="project" value="TreeGrafter"/>
</dbReference>
<evidence type="ECO:0000256" key="4">
    <source>
        <dbReference type="ARBA" id="ARBA00022723"/>
    </source>
</evidence>
<dbReference type="InterPro" id="IPR018497">
    <property type="entry name" value="Peptidase_M13_C"/>
</dbReference>
<dbReference type="PROSITE" id="PS51257">
    <property type="entry name" value="PROKAR_LIPOPROTEIN"/>
    <property type="match status" value="1"/>
</dbReference>
<accession>A0A5J4SC77</accession>
<comment type="caution">
    <text evidence="10">The sequence shown here is derived from an EMBL/GenBank/DDBJ whole genome shotgun (WGS) entry which is preliminary data.</text>
</comment>
<dbReference type="CDD" id="cd08662">
    <property type="entry name" value="M13"/>
    <property type="match status" value="1"/>
</dbReference>
<evidence type="ECO:0000256" key="1">
    <source>
        <dbReference type="ARBA" id="ARBA00001947"/>
    </source>
</evidence>
<proteinExistence type="inferred from homology"/>
<feature type="domain" description="Peptidase M13 C-terminal" evidence="8">
    <location>
        <begin position="472"/>
        <end position="673"/>
    </location>
</feature>
<dbReference type="EC" id="3.4.24.-" evidence="10"/>
<reference evidence="10" key="1">
    <citation type="submission" date="2019-03" db="EMBL/GenBank/DDBJ databases">
        <title>Single cell metagenomics reveals metabolic interactions within the superorganism composed of flagellate Streblomastix strix and complex community of Bacteroidetes bacteria on its surface.</title>
        <authorList>
            <person name="Treitli S.C."/>
            <person name="Kolisko M."/>
            <person name="Husnik F."/>
            <person name="Keeling P."/>
            <person name="Hampl V."/>
        </authorList>
    </citation>
    <scope>NUCLEOTIDE SEQUENCE</scope>
    <source>
        <strain evidence="10">STM</strain>
    </source>
</reference>
<dbReference type="Pfam" id="PF01431">
    <property type="entry name" value="Peptidase_M13"/>
    <property type="match status" value="1"/>
</dbReference>
<comment type="cofactor">
    <cofactor evidence="1">
        <name>Zn(2+)</name>
        <dbReference type="ChEBI" id="CHEBI:29105"/>
    </cofactor>
</comment>
<evidence type="ECO:0000256" key="2">
    <source>
        <dbReference type="ARBA" id="ARBA00007357"/>
    </source>
</evidence>
<name>A0A5J4SC77_9ZZZZ</name>
<dbReference type="Gene3D" id="1.10.1380.10">
    <property type="entry name" value="Neutral endopeptidase , domain2"/>
    <property type="match status" value="1"/>
</dbReference>
<dbReference type="SUPFAM" id="SSF55486">
    <property type="entry name" value="Metalloproteases ('zincins'), catalytic domain"/>
    <property type="match status" value="1"/>
</dbReference>
<dbReference type="GO" id="GO:0016485">
    <property type="term" value="P:protein processing"/>
    <property type="evidence" value="ECO:0007669"/>
    <property type="project" value="TreeGrafter"/>
</dbReference>
<protein>
    <submittedName>
        <fullName evidence="10">Neutral endopeptidase</fullName>
        <ecNumber evidence="10">3.4.24.-</ecNumber>
    </submittedName>
</protein>
<dbReference type="GO" id="GO:0046872">
    <property type="term" value="F:metal ion binding"/>
    <property type="evidence" value="ECO:0007669"/>
    <property type="project" value="UniProtKB-KW"/>
</dbReference>
<evidence type="ECO:0000256" key="6">
    <source>
        <dbReference type="ARBA" id="ARBA00022833"/>
    </source>
</evidence>
<evidence type="ECO:0000256" key="7">
    <source>
        <dbReference type="ARBA" id="ARBA00023049"/>
    </source>
</evidence>
<dbReference type="InterPro" id="IPR008753">
    <property type="entry name" value="Peptidase_M13_N"/>
</dbReference>
<keyword evidence="3" id="KW-0645">Protease</keyword>
<evidence type="ECO:0000259" key="9">
    <source>
        <dbReference type="Pfam" id="PF05649"/>
    </source>
</evidence>
<evidence type="ECO:0000256" key="5">
    <source>
        <dbReference type="ARBA" id="ARBA00022801"/>
    </source>
</evidence>
<dbReference type="Pfam" id="PF05649">
    <property type="entry name" value="Peptidase_M13_N"/>
    <property type="match status" value="1"/>
</dbReference>
<dbReference type="PANTHER" id="PTHR11733">
    <property type="entry name" value="ZINC METALLOPROTEASE FAMILY M13 NEPRILYSIN-RELATED"/>
    <property type="match status" value="1"/>
</dbReference>